<dbReference type="GO" id="GO:0045055">
    <property type="term" value="P:regulated exocytosis"/>
    <property type="evidence" value="ECO:0007669"/>
    <property type="project" value="TreeGrafter"/>
</dbReference>
<evidence type="ECO:0008006" key="5">
    <source>
        <dbReference type="Google" id="ProtNLM"/>
    </source>
</evidence>
<evidence type="ECO:0000313" key="3">
    <source>
        <dbReference type="EMBL" id="KAG9465460.1"/>
    </source>
</evidence>
<dbReference type="OrthoDB" id="8887147at2759"/>
<evidence type="ECO:0000256" key="2">
    <source>
        <dbReference type="SAM" id="Phobius"/>
    </source>
</evidence>
<reference evidence="3" key="1">
    <citation type="thesis" date="2020" institute="ProQuest LLC" country="789 East Eisenhower Parkway, Ann Arbor, MI, USA">
        <title>Comparative Genomics and Chromosome Evolution.</title>
        <authorList>
            <person name="Mudd A.B."/>
        </authorList>
    </citation>
    <scope>NUCLEOTIDE SEQUENCE</scope>
    <source>
        <strain evidence="3">HN-11 Male</strain>
        <tissue evidence="3">Kidney and liver</tissue>
    </source>
</reference>
<feature type="region of interest" description="Disordered" evidence="1">
    <location>
        <begin position="1"/>
        <end position="116"/>
    </location>
</feature>
<feature type="transmembrane region" description="Helical" evidence="2">
    <location>
        <begin position="442"/>
        <end position="465"/>
    </location>
</feature>
<proteinExistence type="predicted"/>
<keyword evidence="2" id="KW-0472">Membrane</keyword>
<dbReference type="PANTHER" id="PTHR31004">
    <property type="entry name" value="TRANSMEMBRANE PROTEIN 79"/>
    <property type="match status" value="1"/>
</dbReference>
<feature type="transmembrane region" description="Helical" evidence="2">
    <location>
        <begin position="414"/>
        <end position="435"/>
    </location>
</feature>
<feature type="compositionally biased region" description="Acidic residues" evidence="1">
    <location>
        <begin position="68"/>
        <end position="81"/>
    </location>
</feature>
<feature type="transmembrane region" description="Helical" evidence="2">
    <location>
        <begin position="390"/>
        <end position="408"/>
    </location>
</feature>
<evidence type="ECO:0000256" key="1">
    <source>
        <dbReference type="SAM" id="MobiDB-lite"/>
    </source>
</evidence>
<dbReference type="PANTHER" id="PTHR31004:SF1">
    <property type="entry name" value="TRANSMEMBRANE PROTEIN 79"/>
    <property type="match status" value="1"/>
</dbReference>
<keyword evidence="4" id="KW-1185">Reference proteome</keyword>
<gene>
    <name evidence="3" type="ORF">GDO78_018331</name>
</gene>
<dbReference type="AlphaFoldDB" id="A0A8J6E6Y6"/>
<comment type="caution">
    <text evidence="3">The sequence shown here is derived from an EMBL/GenBank/DDBJ whole genome shotgun (WGS) entry which is preliminary data.</text>
</comment>
<dbReference type="EMBL" id="WNTK01003031">
    <property type="protein sequence ID" value="KAG9465459.1"/>
    <property type="molecule type" value="Genomic_DNA"/>
</dbReference>
<keyword evidence="2" id="KW-1133">Transmembrane helix</keyword>
<sequence length="481" mass="54598">MSENQNEILKPDSSKEKNFDPVDFSTLQKSPEEKKKVRNVGFYELDVLKTQSKSEVPEATDNLKTEVTEDEDIKDPEDDGGVDNKQDSQSQETKDPPPSYFDQTLPSSPKCRRRPGNPTCLCKECVENYMNLCENAKKAPLVDEEKEENDTPSVNSSPSHSIVRSRSSSETSKRTNFSEEEDFVGTRYEDAQVTLPYPDKNRPPECIARLSNTGLYDPTEDPTGKAGEQDNISQVVINTAFFVEHPPLEQQKKTIQIDQCDKVDVEKGDPESEPLMRITRRSTEKEIVPPGCCHCHRACLKIVGSFIISMVIFPAFLYGAYAWLPFDAPLIPDVPTRLVYTLRCSAFASLPIVLGVIVHGISRLCANSYDPFKPREREVTIHRRFVKQSTFLFVLFFFNLSVLATYLPQGQLKFIPLLTCLFALSQLLYWLSFAVGRSFRSFGYGLTFLPLLSMMICNLYFMFIVEPEKMVFLGNRVVPQH</sequence>
<keyword evidence="2" id="KW-0812">Transmembrane</keyword>
<feature type="transmembrane region" description="Helical" evidence="2">
    <location>
        <begin position="306"/>
        <end position="326"/>
    </location>
</feature>
<organism evidence="3 4">
    <name type="scientific">Eleutherodactylus coqui</name>
    <name type="common">Puerto Rican coqui</name>
    <dbReference type="NCBI Taxonomy" id="57060"/>
    <lineage>
        <taxon>Eukaryota</taxon>
        <taxon>Metazoa</taxon>
        <taxon>Chordata</taxon>
        <taxon>Craniata</taxon>
        <taxon>Vertebrata</taxon>
        <taxon>Euteleostomi</taxon>
        <taxon>Amphibia</taxon>
        <taxon>Batrachia</taxon>
        <taxon>Anura</taxon>
        <taxon>Neobatrachia</taxon>
        <taxon>Hyloidea</taxon>
        <taxon>Eleutherodactylidae</taxon>
        <taxon>Eleutherodactylinae</taxon>
        <taxon>Eleutherodactylus</taxon>
        <taxon>Eleutherodactylus</taxon>
    </lineage>
</organism>
<dbReference type="EMBL" id="WNTK01003031">
    <property type="protein sequence ID" value="KAG9465460.1"/>
    <property type="molecule type" value="Genomic_DNA"/>
</dbReference>
<dbReference type="GO" id="GO:0032588">
    <property type="term" value="C:trans-Golgi network membrane"/>
    <property type="evidence" value="ECO:0007669"/>
    <property type="project" value="TreeGrafter"/>
</dbReference>
<name>A0A8J6E6Y6_ELECQ</name>
<evidence type="ECO:0000313" key="4">
    <source>
        <dbReference type="Proteomes" id="UP000770717"/>
    </source>
</evidence>
<accession>A0A8J6E6Y6</accession>
<feature type="transmembrane region" description="Helical" evidence="2">
    <location>
        <begin position="346"/>
        <end position="369"/>
    </location>
</feature>
<feature type="region of interest" description="Disordered" evidence="1">
    <location>
        <begin position="141"/>
        <end position="182"/>
    </location>
</feature>
<feature type="compositionally biased region" description="Low complexity" evidence="1">
    <location>
        <begin position="151"/>
        <end position="170"/>
    </location>
</feature>
<feature type="compositionally biased region" description="Basic and acidic residues" evidence="1">
    <location>
        <begin position="9"/>
        <end position="20"/>
    </location>
</feature>
<protein>
    <recommendedName>
        <fullName evidence="5">Transmembrane protein 79</fullName>
    </recommendedName>
</protein>
<dbReference type="GO" id="GO:0005765">
    <property type="term" value="C:lysosomal membrane"/>
    <property type="evidence" value="ECO:0007669"/>
    <property type="project" value="TreeGrafter"/>
</dbReference>
<dbReference type="Proteomes" id="UP000770717">
    <property type="component" value="Unassembled WGS sequence"/>
</dbReference>